<sequence>MSRDLNELRAIEQLLQEAEERLGPSATFRQRTLLQMSLFELRRGLRAEVDDADRNTLAESQSDDPDK</sequence>
<proteinExistence type="predicted"/>
<accession>A0A160PFW8</accession>
<gene>
    <name evidence="1" type="ORF">MPPM_2890</name>
</gene>
<evidence type="ECO:0000313" key="2">
    <source>
        <dbReference type="Proteomes" id="UP000218288"/>
    </source>
</evidence>
<name>A0A160PFW8_9HYPH</name>
<protein>
    <submittedName>
        <fullName evidence="1">Uncharacterized protein</fullName>
    </submittedName>
</protein>
<reference evidence="1 2" key="1">
    <citation type="journal article" date="2016" name="Genome Announc.">
        <title>Complete Genome Sequence of Methylobacterium populi P-1M, Isolated from Pink-Pigmented Household Biofilm.</title>
        <authorList>
            <person name="Morohoshi T."/>
            <person name="Ikeda T."/>
        </authorList>
    </citation>
    <scope>NUCLEOTIDE SEQUENCE [LARGE SCALE GENOMIC DNA]</scope>
    <source>
        <strain evidence="1 2">P-1M</strain>
    </source>
</reference>
<evidence type="ECO:0000313" key="1">
    <source>
        <dbReference type="EMBL" id="BAU91495.1"/>
    </source>
</evidence>
<dbReference type="OrthoDB" id="8021181at2"/>
<dbReference type="RefSeq" id="WP_096485593.1">
    <property type="nucleotide sequence ID" value="NZ_AP014809.1"/>
</dbReference>
<organism evidence="1 2">
    <name type="scientific">Methylorubrum populi</name>
    <dbReference type="NCBI Taxonomy" id="223967"/>
    <lineage>
        <taxon>Bacteria</taxon>
        <taxon>Pseudomonadati</taxon>
        <taxon>Pseudomonadota</taxon>
        <taxon>Alphaproteobacteria</taxon>
        <taxon>Hyphomicrobiales</taxon>
        <taxon>Methylobacteriaceae</taxon>
        <taxon>Methylorubrum</taxon>
    </lineage>
</organism>
<dbReference type="Proteomes" id="UP000218288">
    <property type="component" value="Chromosome"/>
</dbReference>
<dbReference type="EMBL" id="AP014809">
    <property type="protein sequence ID" value="BAU91495.1"/>
    <property type="molecule type" value="Genomic_DNA"/>
</dbReference>
<dbReference type="AlphaFoldDB" id="A0A160PFW8"/>